<evidence type="ECO:0000313" key="2">
    <source>
        <dbReference type="Proteomes" id="UP000830055"/>
    </source>
</evidence>
<dbReference type="InterPro" id="IPR009752">
    <property type="entry name" value="Phage_Mu_GpJ"/>
</dbReference>
<dbReference type="Proteomes" id="UP000830055">
    <property type="component" value="Chromosome"/>
</dbReference>
<organism evidence="1 2">
    <name type="scientific">Desulfofustis limnaeus</name>
    <dbReference type="NCBI Taxonomy" id="2740163"/>
    <lineage>
        <taxon>Bacteria</taxon>
        <taxon>Pseudomonadati</taxon>
        <taxon>Thermodesulfobacteriota</taxon>
        <taxon>Desulfobulbia</taxon>
        <taxon>Desulfobulbales</taxon>
        <taxon>Desulfocapsaceae</taxon>
        <taxon>Desulfofustis</taxon>
    </lineage>
</organism>
<name>A0ABM7W513_9BACT</name>
<proteinExistence type="predicted"/>
<reference evidence="1 2" key="1">
    <citation type="submission" date="2022-01" db="EMBL/GenBank/DDBJ databases">
        <title>Desulfofustis limnae sp. nov., a novel mesophilic sulfate-reducing bacterium isolated from marsh soil.</title>
        <authorList>
            <person name="Watanabe M."/>
            <person name="Takahashi A."/>
            <person name="Kojima H."/>
            <person name="Fukui M."/>
        </authorList>
    </citation>
    <scope>NUCLEOTIDE SEQUENCE [LARGE SCALE GENOMIC DNA]</scope>
    <source>
        <strain evidence="1 2">PPLL</strain>
    </source>
</reference>
<gene>
    <name evidence="1" type="ORF">DPPLL_02940</name>
</gene>
<accession>A0ABM7W513</accession>
<evidence type="ECO:0008006" key="3">
    <source>
        <dbReference type="Google" id="ProtNLM"/>
    </source>
</evidence>
<dbReference type="Pfam" id="PF07030">
    <property type="entry name" value="Phage_Mu_Gp36"/>
    <property type="match status" value="1"/>
</dbReference>
<sequence length="142" mass="15066">MAYAQLADLVTLLPEETLIRLSNDQDDASAVDGATIAAAIDQADRVIDGYVGMQRTVPLDPVPGLIRTISANLAVYFLYRRRNQVPEVWDKQYQADLAVLVKISTGQIGFGAAGKKEEPPGQTLAASSGKVFGGSGGLLEGF</sequence>
<evidence type="ECO:0000313" key="1">
    <source>
        <dbReference type="EMBL" id="BDD85929.1"/>
    </source>
</evidence>
<dbReference type="EMBL" id="AP025516">
    <property type="protein sequence ID" value="BDD85929.1"/>
    <property type="molecule type" value="Genomic_DNA"/>
</dbReference>
<keyword evidence="2" id="KW-1185">Reference proteome</keyword>
<dbReference type="RefSeq" id="WP_284153050.1">
    <property type="nucleotide sequence ID" value="NZ_AP025516.1"/>
</dbReference>
<protein>
    <recommendedName>
        <fullName evidence="3">DUF1320 domain-containing protein</fullName>
    </recommendedName>
</protein>